<gene>
    <name evidence="1" type="ORF">AKJ65_03970</name>
</gene>
<dbReference type="Proteomes" id="UP000070284">
    <property type="component" value="Unassembled WGS sequence"/>
</dbReference>
<comment type="caution">
    <text evidence="1">The sequence shown here is derived from an EMBL/GenBank/DDBJ whole genome shotgun (WGS) entry which is preliminary data.</text>
</comment>
<sequence length="132" mass="14708">MLSRFPSIFRTRFHFFTHSFGKFLCPSQIFFVRPAFLDASNELEEEKIIVTSTGKFADIILMVGLVLSCAVPRVACTAFSAAVPASFAASFPAVSLSSPRFPEPNLQRKGQRPHSSILEFTEVQNSTKDLKF</sequence>
<protein>
    <submittedName>
        <fullName evidence="1">Uncharacterized protein</fullName>
    </submittedName>
</protein>
<accession>A0A133UK66</accession>
<organism evidence="1 2">
    <name type="scientific">candidate division MSBL1 archaeon SCGC-AAA259E19</name>
    <dbReference type="NCBI Taxonomy" id="1698264"/>
    <lineage>
        <taxon>Archaea</taxon>
        <taxon>Methanobacteriati</taxon>
        <taxon>Methanobacteriota</taxon>
        <taxon>candidate division MSBL1</taxon>
    </lineage>
</organism>
<reference evidence="1 2" key="1">
    <citation type="journal article" date="2016" name="Sci. Rep.">
        <title>Metabolic traits of an uncultured archaeal lineage -MSBL1- from brine pools of the Red Sea.</title>
        <authorList>
            <person name="Mwirichia R."/>
            <person name="Alam I."/>
            <person name="Rashid M."/>
            <person name="Vinu M."/>
            <person name="Ba-Alawi W."/>
            <person name="Anthony Kamau A."/>
            <person name="Kamanda Ngugi D."/>
            <person name="Goker M."/>
            <person name="Klenk H.P."/>
            <person name="Bajic V."/>
            <person name="Stingl U."/>
        </authorList>
    </citation>
    <scope>NUCLEOTIDE SEQUENCE [LARGE SCALE GENOMIC DNA]</scope>
    <source>
        <strain evidence="1">SCGC-AAA259E19</strain>
    </source>
</reference>
<keyword evidence="2" id="KW-1185">Reference proteome</keyword>
<dbReference type="EMBL" id="LHXO01000049">
    <property type="protein sequence ID" value="KXA94595.1"/>
    <property type="molecule type" value="Genomic_DNA"/>
</dbReference>
<evidence type="ECO:0000313" key="2">
    <source>
        <dbReference type="Proteomes" id="UP000070284"/>
    </source>
</evidence>
<proteinExistence type="predicted"/>
<dbReference type="AlphaFoldDB" id="A0A133UK66"/>
<evidence type="ECO:0000313" key="1">
    <source>
        <dbReference type="EMBL" id="KXA94595.1"/>
    </source>
</evidence>
<name>A0A133UK66_9EURY</name>